<dbReference type="SUPFAM" id="SSF53271">
    <property type="entry name" value="PRTase-like"/>
    <property type="match status" value="1"/>
</dbReference>
<proteinExistence type="predicted"/>
<dbReference type="CDD" id="cd06223">
    <property type="entry name" value="PRTases_typeI"/>
    <property type="match status" value="1"/>
</dbReference>
<dbReference type="PATRIC" id="fig|1123501.6.peg.2462"/>
<dbReference type="AlphaFoldDB" id="A0A0D0PCX9"/>
<dbReference type="Proteomes" id="UP000035100">
    <property type="component" value="Unassembled WGS sequence"/>
</dbReference>
<sequence>MQYRSIADMNDTIVRNLHRLPKDIDLVVGVPRSGILAANLFCLVTNIPMTDLDSFLEGKIYTSGVSPKRREALDRGISDMRRILVLDDSINGGRAMLAARKRIEDAHLSDNVMMAAVYGAQPDHKEADFVFEVVARPRVFQWNLMHHEVLERSCVDIDGVLCFDPTEEENDDGARYEDFISRALPLHVPTKRLGTLVTSRLEKYRTSTEAWLKKHRIEYGELVMLDLPSKAERQRLKSHGSFKGSVYRNSDAQLFIESEPAQAEAIARISGKPVFCVESQQMYYAEPLTPAALRQKLRTMPSRLRESRRTSKQRMKEIARGLLGEESYARLKNVVKRPAIGD</sequence>
<dbReference type="InterPro" id="IPR000836">
    <property type="entry name" value="PRTase_dom"/>
</dbReference>
<name>A0A0D0PCX9_9RHOB</name>
<comment type="caution">
    <text evidence="1">The sequence shown here is derived from an EMBL/GenBank/DDBJ whole genome shotgun (WGS) entry which is preliminary data.</text>
</comment>
<dbReference type="InterPro" id="IPR029057">
    <property type="entry name" value="PRTase-like"/>
</dbReference>
<accession>A0A0D0PCX9</accession>
<dbReference type="RefSeq" id="WP_018303218.1">
    <property type="nucleotide sequence ID" value="NZ_KB902292.1"/>
</dbReference>
<dbReference type="Gene3D" id="3.40.50.2020">
    <property type="match status" value="1"/>
</dbReference>
<reference evidence="1 2" key="1">
    <citation type="submission" date="2013-01" db="EMBL/GenBank/DDBJ databases">
        <authorList>
            <person name="Fiebig A."/>
            <person name="Goeker M."/>
            <person name="Klenk H.-P.P."/>
        </authorList>
    </citation>
    <scope>NUCLEOTIDE SEQUENCE [LARGE SCALE GENOMIC DNA]</scope>
    <source>
        <strain evidence="1 2">DSM 24838</strain>
    </source>
</reference>
<dbReference type="STRING" id="1123501.Wenmar_02352"/>
<dbReference type="EMBL" id="AONG01000010">
    <property type="protein sequence ID" value="KIQ69281.1"/>
    <property type="molecule type" value="Genomic_DNA"/>
</dbReference>
<keyword evidence="2" id="KW-1185">Reference proteome</keyword>
<evidence type="ECO:0000313" key="1">
    <source>
        <dbReference type="EMBL" id="KIQ69281.1"/>
    </source>
</evidence>
<dbReference type="OrthoDB" id="9804476at2"/>
<organism evidence="1 2">
    <name type="scientific">Wenxinia marina DSM 24838</name>
    <dbReference type="NCBI Taxonomy" id="1123501"/>
    <lineage>
        <taxon>Bacteria</taxon>
        <taxon>Pseudomonadati</taxon>
        <taxon>Pseudomonadota</taxon>
        <taxon>Alphaproteobacteria</taxon>
        <taxon>Rhodobacterales</taxon>
        <taxon>Roseobacteraceae</taxon>
        <taxon>Wenxinia</taxon>
    </lineage>
</organism>
<protein>
    <submittedName>
        <fullName evidence="1">Uncharacterized protein</fullName>
    </submittedName>
</protein>
<gene>
    <name evidence="1" type="ORF">Wenmar_02352</name>
</gene>
<evidence type="ECO:0000313" key="2">
    <source>
        <dbReference type="Proteomes" id="UP000035100"/>
    </source>
</evidence>